<reference evidence="2" key="1">
    <citation type="submission" date="2023-07" db="EMBL/GenBank/DDBJ databases">
        <title>The genome sequence of Rhodocytophaga aerolata KACC 12507.</title>
        <authorList>
            <person name="Zhang X."/>
        </authorList>
    </citation>
    <scope>NUCLEOTIDE SEQUENCE</scope>
    <source>
        <strain evidence="2">KACC 12507</strain>
    </source>
</reference>
<evidence type="ECO:0000256" key="1">
    <source>
        <dbReference type="SAM" id="Phobius"/>
    </source>
</evidence>
<name>A0ABT8RK43_9BACT</name>
<dbReference type="RefSeq" id="WP_302042203.1">
    <property type="nucleotide sequence ID" value="NZ_JAUKPO010000058.1"/>
</dbReference>
<gene>
    <name evidence="2" type="ORF">Q0590_34335</name>
</gene>
<evidence type="ECO:0008006" key="4">
    <source>
        <dbReference type="Google" id="ProtNLM"/>
    </source>
</evidence>
<sequence>MKNILIPSDFSLQSLDCVEDVVQSFNSERINIVFVHVFLITSSIVDLMLLSRRRKEYSYISEQFWNECKKLENEYQKQINSIKVECFYGNTVAVFKNYLEGLKIDLIVYPQLYKYQLLCKESCDPAKLIAKSGRKVWMLAANRKPTQVRQFRRVRNMSYQLSLN</sequence>
<dbReference type="SUPFAM" id="SSF52402">
    <property type="entry name" value="Adenine nucleotide alpha hydrolases-like"/>
    <property type="match status" value="1"/>
</dbReference>
<keyword evidence="1" id="KW-0472">Membrane</keyword>
<keyword evidence="1" id="KW-1133">Transmembrane helix</keyword>
<evidence type="ECO:0000313" key="2">
    <source>
        <dbReference type="EMBL" id="MDO1451405.1"/>
    </source>
</evidence>
<comment type="caution">
    <text evidence="2">The sequence shown here is derived from an EMBL/GenBank/DDBJ whole genome shotgun (WGS) entry which is preliminary data.</text>
</comment>
<dbReference type="EMBL" id="JAUKPO010000058">
    <property type="protein sequence ID" value="MDO1451405.1"/>
    <property type="molecule type" value="Genomic_DNA"/>
</dbReference>
<accession>A0ABT8RK43</accession>
<proteinExistence type="predicted"/>
<dbReference type="Proteomes" id="UP001168528">
    <property type="component" value="Unassembled WGS sequence"/>
</dbReference>
<organism evidence="2 3">
    <name type="scientific">Rhodocytophaga aerolata</name>
    <dbReference type="NCBI Taxonomy" id="455078"/>
    <lineage>
        <taxon>Bacteria</taxon>
        <taxon>Pseudomonadati</taxon>
        <taxon>Bacteroidota</taxon>
        <taxon>Cytophagia</taxon>
        <taxon>Cytophagales</taxon>
        <taxon>Rhodocytophagaceae</taxon>
        <taxon>Rhodocytophaga</taxon>
    </lineage>
</organism>
<protein>
    <recommendedName>
        <fullName evidence="4">Universal stress protein</fullName>
    </recommendedName>
</protein>
<evidence type="ECO:0000313" key="3">
    <source>
        <dbReference type="Proteomes" id="UP001168528"/>
    </source>
</evidence>
<keyword evidence="3" id="KW-1185">Reference proteome</keyword>
<feature type="transmembrane region" description="Helical" evidence="1">
    <location>
        <begin position="30"/>
        <end position="50"/>
    </location>
</feature>
<keyword evidence="1" id="KW-0812">Transmembrane</keyword>